<dbReference type="SUPFAM" id="SSF46689">
    <property type="entry name" value="Homeodomain-like"/>
    <property type="match status" value="1"/>
</dbReference>
<evidence type="ECO:0000313" key="5">
    <source>
        <dbReference type="Proteomes" id="UP000249065"/>
    </source>
</evidence>
<dbReference type="SUPFAM" id="SSF48498">
    <property type="entry name" value="Tetracyclin repressor-like, C-terminal domain"/>
    <property type="match status" value="1"/>
</dbReference>
<name>A0A327LYW4_9PROT</name>
<dbReference type="RefSeq" id="WP_111472583.1">
    <property type="nucleotide sequence ID" value="NZ_QLIX01000036.1"/>
</dbReference>
<dbReference type="Pfam" id="PF17932">
    <property type="entry name" value="TetR_C_24"/>
    <property type="match status" value="1"/>
</dbReference>
<dbReference type="PRINTS" id="PR00455">
    <property type="entry name" value="HTHTETR"/>
</dbReference>
<evidence type="ECO:0000256" key="1">
    <source>
        <dbReference type="ARBA" id="ARBA00023125"/>
    </source>
</evidence>
<dbReference type="PROSITE" id="PS50977">
    <property type="entry name" value="HTH_TETR_2"/>
    <property type="match status" value="1"/>
</dbReference>
<evidence type="ECO:0000259" key="3">
    <source>
        <dbReference type="PROSITE" id="PS50977"/>
    </source>
</evidence>
<dbReference type="PANTHER" id="PTHR30055">
    <property type="entry name" value="HTH-TYPE TRANSCRIPTIONAL REGULATOR RUTR"/>
    <property type="match status" value="1"/>
</dbReference>
<dbReference type="EMBL" id="QLIX01000036">
    <property type="protein sequence ID" value="RAI55223.1"/>
    <property type="molecule type" value="Genomic_DNA"/>
</dbReference>
<evidence type="ECO:0000256" key="2">
    <source>
        <dbReference type="PROSITE-ProRule" id="PRU00335"/>
    </source>
</evidence>
<dbReference type="Gene3D" id="1.10.357.10">
    <property type="entry name" value="Tetracycline Repressor, domain 2"/>
    <property type="match status" value="1"/>
</dbReference>
<feature type="DNA-binding region" description="H-T-H motif" evidence="2">
    <location>
        <begin position="33"/>
        <end position="52"/>
    </location>
</feature>
<organism evidence="4 5">
    <name type="scientific">Roseicella frigidaeris</name>
    <dbReference type="NCBI Taxonomy" id="2230885"/>
    <lineage>
        <taxon>Bacteria</taxon>
        <taxon>Pseudomonadati</taxon>
        <taxon>Pseudomonadota</taxon>
        <taxon>Alphaproteobacteria</taxon>
        <taxon>Acetobacterales</taxon>
        <taxon>Roseomonadaceae</taxon>
        <taxon>Roseicella</taxon>
    </lineage>
</organism>
<sequence>MARITGSNGARTAAAIRHAATRQIYRHGFAAMNLRTLAAEVGIQPSSLYNHIRSKQALLADLMQAHMEALLAATDAALAAAGPMPLDRLRAFIGHHVLYHMERREEVYIANFELRALDAANYGRIVALRSAYERRLMALLEEGVAAGELVVDDITVTAFALLAMLTGICTWYRPNGRLDKARLSALHTDLAIEGLRRRPCPRSA</sequence>
<accession>A0A327LYW4</accession>
<dbReference type="InterPro" id="IPR050109">
    <property type="entry name" value="HTH-type_TetR-like_transc_reg"/>
</dbReference>
<dbReference type="GO" id="GO:0003700">
    <property type="term" value="F:DNA-binding transcription factor activity"/>
    <property type="evidence" value="ECO:0007669"/>
    <property type="project" value="TreeGrafter"/>
</dbReference>
<dbReference type="PANTHER" id="PTHR30055:SF237">
    <property type="entry name" value="TRANSCRIPTIONAL REPRESSOR MCE3R"/>
    <property type="match status" value="1"/>
</dbReference>
<feature type="domain" description="HTH tetR-type" evidence="3">
    <location>
        <begin position="10"/>
        <end position="70"/>
    </location>
</feature>
<keyword evidence="1 2" id="KW-0238">DNA-binding</keyword>
<gene>
    <name evidence="4" type="ORF">DOO78_24815</name>
</gene>
<dbReference type="Pfam" id="PF00440">
    <property type="entry name" value="TetR_N"/>
    <property type="match status" value="1"/>
</dbReference>
<dbReference type="AlphaFoldDB" id="A0A327LYW4"/>
<dbReference type="InterPro" id="IPR009057">
    <property type="entry name" value="Homeodomain-like_sf"/>
</dbReference>
<keyword evidence="5" id="KW-1185">Reference proteome</keyword>
<dbReference type="InterPro" id="IPR036271">
    <property type="entry name" value="Tet_transcr_reg_TetR-rel_C_sf"/>
</dbReference>
<dbReference type="InterPro" id="IPR041490">
    <property type="entry name" value="KstR2_TetR_C"/>
</dbReference>
<dbReference type="GO" id="GO:0000976">
    <property type="term" value="F:transcription cis-regulatory region binding"/>
    <property type="evidence" value="ECO:0007669"/>
    <property type="project" value="TreeGrafter"/>
</dbReference>
<reference evidence="5" key="1">
    <citation type="submission" date="2018-06" db="EMBL/GenBank/DDBJ databases">
        <authorList>
            <person name="Khan S.A."/>
        </authorList>
    </citation>
    <scope>NUCLEOTIDE SEQUENCE [LARGE SCALE GENOMIC DNA]</scope>
    <source>
        <strain evidence="5">DB-1506</strain>
    </source>
</reference>
<proteinExistence type="predicted"/>
<evidence type="ECO:0000313" key="4">
    <source>
        <dbReference type="EMBL" id="RAI55223.1"/>
    </source>
</evidence>
<protein>
    <submittedName>
        <fullName evidence="4">TetR/AcrR family transcriptional regulator</fullName>
    </submittedName>
</protein>
<comment type="caution">
    <text evidence="4">The sequence shown here is derived from an EMBL/GenBank/DDBJ whole genome shotgun (WGS) entry which is preliminary data.</text>
</comment>
<dbReference type="OrthoDB" id="9814200at2"/>
<dbReference type="Proteomes" id="UP000249065">
    <property type="component" value="Unassembled WGS sequence"/>
</dbReference>
<dbReference type="InterPro" id="IPR001647">
    <property type="entry name" value="HTH_TetR"/>
</dbReference>